<dbReference type="AlphaFoldDB" id="A0A8J2SFD7"/>
<dbReference type="EMBL" id="CAKKNE010000001">
    <property type="protein sequence ID" value="CAH0366844.1"/>
    <property type="molecule type" value="Genomic_DNA"/>
</dbReference>
<keyword evidence="2" id="KW-0040">ANK repeat</keyword>
<dbReference type="Gene3D" id="1.25.40.20">
    <property type="entry name" value="Ankyrin repeat-containing domain"/>
    <property type="match status" value="1"/>
</dbReference>
<protein>
    <submittedName>
        <fullName evidence="4">Uncharacterized protein</fullName>
    </submittedName>
</protein>
<dbReference type="InterPro" id="IPR036770">
    <property type="entry name" value="Ankyrin_rpt-contain_sf"/>
</dbReference>
<dbReference type="InterPro" id="IPR002110">
    <property type="entry name" value="Ankyrin_rpt"/>
</dbReference>
<reference evidence="4" key="1">
    <citation type="submission" date="2021-11" db="EMBL/GenBank/DDBJ databases">
        <authorList>
            <consortium name="Genoscope - CEA"/>
            <person name="William W."/>
        </authorList>
    </citation>
    <scope>NUCLEOTIDE SEQUENCE</scope>
</reference>
<name>A0A8J2SFD7_9STRA</name>
<feature type="region of interest" description="Disordered" evidence="3">
    <location>
        <begin position="1"/>
        <end position="31"/>
    </location>
</feature>
<comment type="caution">
    <text evidence="4">The sequence shown here is derived from an EMBL/GenBank/DDBJ whole genome shotgun (WGS) entry which is preliminary data.</text>
</comment>
<proteinExistence type="predicted"/>
<sequence>MLGSPLASPSVDTNSSSPFKDAPPTDRPYKDLTDRQTRYQKAVCVVNAPGKFAVTGTLLMCRGQCCVLFGDQANALVPRDAGQATAVFYSNGGSESTAEAKLMPHLLWCPRAEFGLILCAVDGEPLRAPRVWPLVPSPDALYKGVREANGDAKKAPECQLYGHIDGAAKRSLTLYVDDYDRQSDRIYFRFAPPVETHGCPIFYEGRWVGNVTTETEPNRSVVVPGEHRPLYVNKTDRGIGVGVVLASLGCAGVPAEQWPPEPQSDSDSDASENRPATPPPLNTPFERPRLPEPEFNGYAGHHVFDRSKRGRSYIGGSGIALRARLGDGPRHRPQGRARHDRPARAIKAVHEANIEALAELQAEDDDPNFLRDLRFARGWTLAHVAATTGNGAMLVPLAECGVDLWEATPLGDTVAHTAAYHGCIGALRVLKARGLPINAENNRGERPVHKALLRRHEACVAWFKRRRCAIPVLPKAVDEDDGSGFLPRSAVAVAASVHGPRPEVDPAAFLPEAFGL</sequence>
<dbReference type="InterPro" id="IPR050776">
    <property type="entry name" value="Ank_Repeat/CDKN_Inhibitor"/>
</dbReference>
<dbReference type="PANTHER" id="PTHR24201">
    <property type="entry name" value="ANK_REP_REGION DOMAIN-CONTAINING PROTEIN"/>
    <property type="match status" value="1"/>
</dbReference>
<evidence type="ECO:0000256" key="1">
    <source>
        <dbReference type="ARBA" id="ARBA00022737"/>
    </source>
</evidence>
<dbReference type="PANTHER" id="PTHR24201:SF15">
    <property type="entry name" value="ANKYRIN REPEAT DOMAIN-CONTAINING PROTEIN 66"/>
    <property type="match status" value="1"/>
</dbReference>
<dbReference type="OrthoDB" id="194358at2759"/>
<evidence type="ECO:0000313" key="4">
    <source>
        <dbReference type="EMBL" id="CAH0366844.1"/>
    </source>
</evidence>
<keyword evidence="5" id="KW-1185">Reference proteome</keyword>
<organism evidence="4 5">
    <name type="scientific">Pelagomonas calceolata</name>
    <dbReference type="NCBI Taxonomy" id="35677"/>
    <lineage>
        <taxon>Eukaryota</taxon>
        <taxon>Sar</taxon>
        <taxon>Stramenopiles</taxon>
        <taxon>Ochrophyta</taxon>
        <taxon>Pelagophyceae</taxon>
        <taxon>Pelagomonadales</taxon>
        <taxon>Pelagomonadaceae</taxon>
        <taxon>Pelagomonas</taxon>
    </lineage>
</organism>
<dbReference type="Pfam" id="PF13637">
    <property type="entry name" value="Ank_4"/>
    <property type="match status" value="1"/>
</dbReference>
<accession>A0A8J2SFD7</accession>
<keyword evidence="1" id="KW-0677">Repeat</keyword>
<gene>
    <name evidence="4" type="ORF">PECAL_1P33550</name>
</gene>
<dbReference type="Proteomes" id="UP000789595">
    <property type="component" value="Unassembled WGS sequence"/>
</dbReference>
<dbReference type="SUPFAM" id="SSF48403">
    <property type="entry name" value="Ankyrin repeat"/>
    <property type="match status" value="1"/>
</dbReference>
<feature type="region of interest" description="Disordered" evidence="3">
    <location>
        <begin position="254"/>
        <end position="302"/>
    </location>
</feature>
<evidence type="ECO:0000256" key="3">
    <source>
        <dbReference type="SAM" id="MobiDB-lite"/>
    </source>
</evidence>
<evidence type="ECO:0000313" key="5">
    <source>
        <dbReference type="Proteomes" id="UP000789595"/>
    </source>
</evidence>
<evidence type="ECO:0000256" key="2">
    <source>
        <dbReference type="ARBA" id="ARBA00023043"/>
    </source>
</evidence>